<protein>
    <submittedName>
        <fullName evidence="2">Uncharacterized protein</fullName>
    </submittedName>
</protein>
<keyword evidence="1" id="KW-1133">Transmembrane helix</keyword>
<organism evidence="2 3">
    <name type="scientific">Croceivirga radicis</name>
    <dbReference type="NCBI Taxonomy" id="1929488"/>
    <lineage>
        <taxon>Bacteria</taxon>
        <taxon>Pseudomonadati</taxon>
        <taxon>Bacteroidota</taxon>
        <taxon>Flavobacteriia</taxon>
        <taxon>Flavobacteriales</taxon>
        <taxon>Flavobacteriaceae</taxon>
        <taxon>Croceivirga</taxon>
    </lineage>
</organism>
<gene>
    <name evidence="2" type="ORF">BUL40_14160</name>
</gene>
<keyword evidence="1" id="KW-0472">Membrane</keyword>
<comment type="caution">
    <text evidence="2">The sequence shown here is derived from an EMBL/GenBank/DDBJ whole genome shotgun (WGS) entry which is preliminary data.</text>
</comment>
<reference evidence="2 3" key="1">
    <citation type="submission" date="2016-12" db="EMBL/GenBank/DDBJ databases">
        <authorList>
            <person name="Song W.-J."/>
            <person name="Kurnit D.M."/>
        </authorList>
    </citation>
    <scope>NUCLEOTIDE SEQUENCE [LARGE SCALE GENOMIC DNA]</scope>
    <source>
        <strain evidence="2 3">HSG9</strain>
    </source>
</reference>
<dbReference type="AlphaFoldDB" id="A0A1V6LNQ5"/>
<dbReference type="RefSeq" id="WP_010519976.1">
    <property type="nucleotide sequence ID" value="NZ_AFOE01000055.1"/>
</dbReference>
<proteinExistence type="predicted"/>
<keyword evidence="1" id="KW-0812">Transmembrane</keyword>
<accession>A0A1V6LNQ5</accession>
<dbReference type="EMBL" id="MTBC01000011">
    <property type="protein sequence ID" value="OQD41739.1"/>
    <property type="molecule type" value="Genomic_DNA"/>
</dbReference>
<feature type="transmembrane region" description="Helical" evidence="1">
    <location>
        <begin position="47"/>
        <end position="70"/>
    </location>
</feature>
<evidence type="ECO:0000256" key="1">
    <source>
        <dbReference type="SAM" id="Phobius"/>
    </source>
</evidence>
<sequence>MAVVYNPETNAIEIEDKERTQYFLIIGLMLINLFNATVNLYNTKDRLGALSFIWVSLLLISTGVLLFYLFKKTTINSIPLDRIKRLRQRSLLGKTWYSLELKNGKCRDLQELHSKAELFQVRKMLLGLGVSE</sequence>
<name>A0A1V6LNQ5_9FLAO</name>
<keyword evidence="3" id="KW-1185">Reference proteome</keyword>
<evidence type="ECO:0000313" key="2">
    <source>
        <dbReference type="EMBL" id="OQD41739.1"/>
    </source>
</evidence>
<evidence type="ECO:0000313" key="3">
    <source>
        <dbReference type="Proteomes" id="UP000191680"/>
    </source>
</evidence>
<dbReference type="OrthoDB" id="1451744at2"/>
<feature type="transmembrane region" description="Helical" evidence="1">
    <location>
        <begin position="22"/>
        <end position="41"/>
    </location>
</feature>
<dbReference type="Proteomes" id="UP000191680">
    <property type="component" value="Unassembled WGS sequence"/>
</dbReference>